<comment type="caution">
    <text evidence="1">The sequence shown here is derived from an EMBL/GenBank/DDBJ whole genome shotgun (WGS) entry which is preliminary data.</text>
</comment>
<sequence length="301" mass="33055">MHNSLTGLCRNLQPNSRHIRAKAGTWPLLGLLTLGLTVFAGEGVQPVAVQAQTRPVAPATTTPAAPAPLKNLLAQIDAAANSHNLSEVMKFYGSNFSHSDGLTRQGVEKALAALWKQYPQINYRTELKSWKAEGRGFTAETVTYMSGVQQLGERNLVLNTTLRSRQRLENQKIVRQEILAEETQLTTGEAPPRVEITLPEQVRPNQEYSFDAIVREPLGDSLLLGAAVEEPIKPNNYLNPATFNLELLSAGGIYKVGRAPARPEDRWISAVLVREDGMTIVTQRLRVVGQPVATQPPKPSR</sequence>
<organism evidence="1 2">
    <name type="scientific">Trichocoleus desertorum GB2-A4</name>
    <dbReference type="NCBI Taxonomy" id="2933944"/>
    <lineage>
        <taxon>Bacteria</taxon>
        <taxon>Bacillati</taxon>
        <taxon>Cyanobacteriota</taxon>
        <taxon>Cyanophyceae</taxon>
        <taxon>Leptolyngbyales</taxon>
        <taxon>Trichocoleusaceae</taxon>
        <taxon>Trichocoleus</taxon>
    </lineage>
</organism>
<dbReference type="RefSeq" id="WP_242016779.1">
    <property type="nucleotide sequence ID" value="NZ_JAMPKM010000012.1"/>
</dbReference>
<dbReference type="InterPro" id="IPR032710">
    <property type="entry name" value="NTF2-like_dom_sf"/>
</dbReference>
<accession>A0ABV0JBD1</accession>
<protein>
    <submittedName>
        <fullName evidence="1">Nuclear transport factor 2 family protein</fullName>
    </submittedName>
</protein>
<evidence type="ECO:0000313" key="2">
    <source>
        <dbReference type="Proteomes" id="UP001464891"/>
    </source>
</evidence>
<gene>
    <name evidence="1" type="ORF">NC998_18465</name>
</gene>
<proteinExistence type="predicted"/>
<keyword evidence="2" id="KW-1185">Reference proteome</keyword>
<evidence type="ECO:0000313" key="1">
    <source>
        <dbReference type="EMBL" id="MEP0819086.1"/>
    </source>
</evidence>
<name>A0ABV0JBD1_9CYAN</name>
<dbReference type="Proteomes" id="UP001464891">
    <property type="component" value="Unassembled WGS sequence"/>
</dbReference>
<reference evidence="1 2" key="1">
    <citation type="submission" date="2022-04" db="EMBL/GenBank/DDBJ databases">
        <title>Positive selection, recombination, and allopatry shape intraspecific diversity of widespread and dominant cyanobacteria.</title>
        <authorList>
            <person name="Wei J."/>
            <person name="Shu W."/>
            <person name="Hu C."/>
        </authorList>
    </citation>
    <scope>NUCLEOTIDE SEQUENCE [LARGE SCALE GENOMIC DNA]</scope>
    <source>
        <strain evidence="1 2">GB2-A4</strain>
    </source>
</reference>
<dbReference type="SUPFAM" id="SSF54427">
    <property type="entry name" value="NTF2-like"/>
    <property type="match status" value="1"/>
</dbReference>
<dbReference type="EMBL" id="JAMPKM010000012">
    <property type="protein sequence ID" value="MEP0819086.1"/>
    <property type="molecule type" value="Genomic_DNA"/>
</dbReference>